<accession>A0A9D2CE04</accession>
<organism evidence="2 3">
    <name type="scientific">Candidatus Intestinimonas merdavium</name>
    <dbReference type="NCBI Taxonomy" id="2838622"/>
    <lineage>
        <taxon>Bacteria</taxon>
        <taxon>Bacillati</taxon>
        <taxon>Bacillota</taxon>
        <taxon>Clostridia</taxon>
        <taxon>Eubacteriales</taxon>
        <taxon>Intestinimonas</taxon>
    </lineage>
</organism>
<dbReference type="Proteomes" id="UP000886824">
    <property type="component" value="Unassembled WGS sequence"/>
</dbReference>
<gene>
    <name evidence="2" type="ORF">H9826_03820</name>
</gene>
<name>A0A9D2CE04_9FIRM</name>
<feature type="compositionally biased region" description="Basic and acidic residues" evidence="1">
    <location>
        <begin position="122"/>
        <end position="133"/>
    </location>
</feature>
<dbReference type="AlphaFoldDB" id="A0A9D2CE04"/>
<proteinExistence type="predicted"/>
<evidence type="ECO:0000313" key="3">
    <source>
        <dbReference type="Proteomes" id="UP000886824"/>
    </source>
</evidence>
<feature type="region of interest" description="Disordered" evidence="1">
    <location>
        <begin position="94"/>
        <end position="133"/>
    </location>
</feature>
<reference evidence="2" key="1">
    <citation type="journal article" date="2021" name="PeerJ">
        <title>Extensive microbial diversity within the chicken gut microbiome revealed by metagenomics and culture.</title>
        <authorList>
            <person name="Gilroy R."/>
            <person name="Ravi A."/>
            <person name="Getino M."/>
            <person name="Pursley I."/>
            <person name="Horton D.L."/>
            <person name="Alikhan N.F."/>
            <person name="Baker D."/>
            <person name="Gharbi K."/>
            <person name="Hall N."/>
            <person name="Watson M."/>
            <person name="Adriaenssens E.M."/>
            <person name="Foster-Nyarko E."/>
            <person name="Jarju S."/>
            <person name="Secka A."/>
            <person name="Antonio M."/>
            <person name="Oren A."/>
            <person name="Chaudhuri R.R."/>
            <person name="La Ragione R."/>
            <person name="Hildebrand F."/>
            <person name="Pallen M.J."/>
        </authorList>
    </citation>
    <scope>NUCLEOTIDE SEQUENCE</scope>
    <source>
        <strain evidence="2">CHK33-7979</strain>
    </source>
</reference>
<evidence type="ECO:0000256" key="1">
    <source>
        <dbReference type="SAM" id="MobiDB-lite"/>
    </source>
</evidence>
<comment type="caution">
    <text evidence="2">The sequence shown here is derived from an EMBL/GenBank/DDBJ whole genome shotgun (WGS) entry which is preliminary data.</text>
</comment>
<sequence>MIKKCSACGGTAIYVRDVHLKNDLPFSFDYFDGSLYRCPACGHFDFYEREEDRQARIRARESRERYEGLPDYRCPACGQVGKSERCIYCGMSCIPVKGSDDRKAEEAPEPAAPERKKKRRWFGGDDDKPDWEG</sequence>
<protein>
    <submittedName>
        <fullName evidence="2">Uncharacterized protein</fullName>
    </submittedName>
</protein>
<evidence type="ECO:0000313" key="2">
    <source>
        <dbReference type="EMBL" id="HIY73093.1"/>
    </source>
</evidence>
<dbReference type="EMBL" id="DXCX01000039">
    <property type="protein sequence ID" value="HIY73093.1"/>
    <property type="molecule type" value="Genomic_DNA"/>
</dbReference>
<reference evidence="2" key="2">
    <citation type="submission" date="2021-04" db="EMBL/GenBank/DDBJ databases">
        <authorList>
            <person name="Gilroy R."/>
        </authorList>
    </citation>
    <scope>NUCLEOTIDE SEQUENCE</scope>
    <source>
        <strain evidence="2">CHK33-7979</strain>
    </source>
</reference>